<keyword evidence="1" id="KW-0732">Signal</keyword>
<name>A0A8J4VNS8_9ROSI</name>
<evidence type="ECO:0000313" key="3">
    <source>
        <dbReference type="Proteomes" id="UP000737018"/>
    </source>
</evidence>
<proteinExistence type="predicted"/>
<accession>A0A8J4VNS8</accession>
<reference evidence="2" key="1">
    <citation type="submission" date="2020-03" db="EMBL/GenBank/DDBJ databases">
        <title>Castanea mollissima Vanexum genome sequencing.</title>
        <authorList>
            <person name="Staton M."/>
        </authorList>
    </citation>
    <scope>NUCLEOTIDE SEQUENCE</scope>
    <source>
        <tissue evidence="2">Leaf</tissue>
    </source>
</reference>
<feature type="signal peptide" evidence="1">
    <location>
        <begin position="1"/>
        <end position="21"/>
    </location>
</feature>
<dbReference type="EMBL" id="JRKL02000959">
    <property type="protein sequence ID" value="KAF3967018.1"/>
    <property type="molecule type" value="Genomic_DNA"/>
</dbReference>
<protein>
    <submittedName>
        <fullName evidence="2">Uncharacterized protein</fullName>
    </submittedName>
</protein>
<keyword evidence="3" id="KW-1185">Reference proteome</keyword>
<dbReference type="Proteomes" id="UP000737018">
    <property type="component" value="Unassembled WGS sequence"/>
</dbReference>
<evidence type="ECO:0000256" key="1">
    <source>
        <dbReference type="SAM" id="SignalP"/>
    </source>
</evidence>
<feature type="chain" id="PRO_5035249529" evidence="1">
    <location>
        <begin position="22"/>
        <end position="70"/>
    </location>
</feature>
<gene>
    <name evidence="2" type="ORF">CMV_008945</name>
</gene>
<sequence>MVLPSVVLEFLLLGYLQVSQMMILQDPVTKQQIGIGVEMYREMQEVQPEFYKAFVFWFYSDLVDQIMSNT</sequence>
<evidence type="ECO:0000313" key="2">
    <source>
        <dbReference type="EMBL" id="KAF3967018.1"/>
    </source>
</evidence>
<comment type="caution">
    <text evidence="2">The sequence shown here is derived from an EMBL/GenBank/DDBJ whole genome shotgun (WGS) entry which is preliminary data.</text>
</comment>
<dbReference type="AlphaFoldDB" id="A0A8J4VNS8"/>
<organism evidence="2 3">
    <name type="scientific">Castanea mollissima</name>
    <name type="common">Chinese chestnut</name>
    <dbReference type="NCBI Taxonomy" id="60419"/>
    <lineage>
        <taxon>Eukaryota</taxon>
        <taxon>Viridiplantae</taxon>
        <taxon>Streptophyta</taxon>
        <taxon>Embryophyta</taxon>
        <taxon>Tracheophyta</taxon>
        <taxon>Spermatophyta</taxon>
        <taxon>Magnoliopsida</taxon>
        <taxon>eudicotyledons</taxon>
        <taxon>Gunneridae</taxon>
        <taxon>Pentapetalae</taxon>
        <taxon>rosids</taxon>
        <taxon>fabids</taxon>
        <taxon>Fagales</taxon>
        <taxon>Fagaceae</taxon>
        <taxon>Castanea</taxon>
    </lineage>
</organism>